<sequence length="896" mass="100799">MARLAFYDYHNMIAILEKSEHNFWSTARIESTNEETKILAAVDGKPRTISESSLRRHLKLNDAEGISFNEFSSNSATAVVCMATNRVYNFSKMIFDGMVRNVNTKGSKFLMYQSYSLIQKSQATILQGEDSGTPTEPHHTPSPQAQQSPLHDLSSSLHPTASTKPIYTTTPTEIPTLRQYSRRATRIAQAKTLPTTADEPASPLSDDIQREAFPTGSMQQLQDLTDLCTRLQRQQTEMAYKIKAQDLVIGSLKVRIKLLEDKDKGSAELSGDDAPIKGRSMEIGEEAGVERSIERGTVSVPPVAEVLTVGVPTVSGLVPTVSAIFTTASVVTPYSRRPREISAKDKVLRSHAGWKTKYFRGMTLEEIREKFIPVWKQIEDFVPMSSKEEAERFKRKGLRLEQGSAKRMKTSEEVSKEDLKEMMQLIPVEEASFCIAFGVKLFIQSFSHCYLETTQSNNNLIIQGSRSKSWEQQKLKANVSNTENQKKQKPKVMKPKKVGSNERLASPKPSKPRPCLRALCYPKNDREDTGKLGAKAMVFKQSSSKLGLQGLTYGHINSGLNLTYAPSIITTQKPTERELDLLFETMHDDYLGGQPLAASRTVPAAQAPQDVDELETQQQHAQHQPAIIVDNVPNPFATLSISAVESSSSQYVDPSNIHMFYQPYPHEYQWSKDHPLEQDNTKLLTLKWLFKNKHDEENTVIQNKTRLVMRGYHQEEGIDFEESFAPDSGFELTGFLDADYMGCKETFKSTSGGAQFLGERLEHVEKGTTELYFVKTGYQLADLFTKALPVDRFNYLVHRLGMCRLSPHELERLVNSRNTPLDRVKVLGMIEKMSKVKNKKIVSTEMELVLEQTQQVTSQEVSISTKGVKERKRIVKIKGVKKEALHTTLGKNQVNA</sequence>
<feature type="region of interest" description="Disordered" evidence="1">
    <location>
        <begin position="472"/>
        <end position="512"/>
    </location>
</feature>
<gene>
    <name evidence="2" type="ORF">Tci_051579</name>
</gene>
<reference evidence="2" key="1">
    <citation type="journal article" date="2019" name="Sci. Rep.">
        <title>Draft genome of Tanacetum cinerariifolium, the natural source of mosquito coil.</title>
        <authorList>
            <person name="Yamashiro T."/>
            <person name="Shiraishi A."/>
            <person name="Satake H."/>
            <person name="Nakayama K."/>
        </authorList>
    </citation>
    <scope>NUCLEOTIDE SEQUENCE</scope>
</reference>
<protein>
    <submittedName>
        <fullName evidence="2">Retrovirus-related Pol polyprotein from transposon TNT 1-94</fullName>
    </submittedName>
</protein>
<dbReference type="AlphaFoldDB" id="A0A6L2N063"/>
<feature type="region of interest" description="Disordered" evidence="1">
    <location>
        <begin position="127"/>
        <end position="179"/>
    </location>
</feature>
<feature type="compositionally biased region" description="Basic residues" evidence="1">
    <location>
        <begin position="487"/>
        <end position="497"/>
    </location>
</feature>
<dbReference type="EMBL" id="BKCJ010007907">
    <property type="protein sequence ID" value="GEU79601.1"/>
    <property type="molecule type" value="Genomic_DNA"/>
</dbReference>
<name>A0A6L2N063_TANCI</name>
<accession>A0A6L2N063</accession>
<evidence type="ECO:0000313" key="2">
    <source>
        <dbReference type="EMBL" id="GEU79601.1"/>
    </source>
</evidence>
<proteinExistence type="predicted"/>
<evidence type="ECO:0000256" key="1">
    <source>
        <dbReference type="SAM" id="MobiDB-lite"/>
    </source>
</evidence>
<feature type="compositionally biased region" description="Low complexity" evidence="1">
    <location>
        <begin position="148"/>
        <end position="176"/>
    </location>
</feature>
<comment type="caution">
    <text evidence="2">The sequence shown here is derived from an EMBL/GenBank/DDBJ whole genome shotgun (WGS) entry which is preliminary data.</text>
</comment>
<organism evidence="2">
    <name type="scientific">Tanacetum cinerariifolium</name>
    <name type="common">Dalmatian daisy</name>
    <name type="synonym">Chrysanthemum cinerariifolium</name>
    <dbReference type="NCBI Taxonomy" id="118510"/>
    <lineage>
        <taxon>Eukaryota</taxon>
        <taxon>Viridiplantae</taxon>
        <taxon>Streptophyta</taxon>
        <taxon>Embryophyta</taxon>
        <taxon>Tracheophyta</taxon>
        <taxon>Spermatophyta</taxon>
        <taxon>Magnoliopsida</taxon>
        <taxon>eudicotyledons</taxon>
        <taxon>Gunneridae</taxon>
        <taxon>Pentapetalae</taxon>
        <taxon>asterids</taxon>
        <taxon>campanulids</taxon>
        <taxon>Asterales</taxon>
        <taxon>Asteraceae</taxon>
        <taxon>Asteroideae</taxon>
        <taxon>Anthemideae</taxon>
        <taxon>Anthemidinae</taxon>
        <taxon>Tanacetum</taxon>
    </lineage>
</organism>